<comment type="caution">
    <text evidence="2">The sequence shown here is derived from an EMBL/GenBank/DDBJ whole genome shotgun (WGS) entry which is preliminary data.</text>
</comment>
<sequence length="179" mass="21129">MTRNPLYRDAPIYCHPYFDLIPTDQLMDALEYSARETNRVFGFIEPENENYAYTLNKWTTKEVIRHIIDCERVYAYRALRFSRFDVSSLCGFDENEYVNNFNGTNYGLNDLKNEYKCVRESSILLFKNMTDKMLDFKGVANQVEFTPKTLGFMIAGHNLHHINILETIYLGKNEFKQND</sequence>
<protein>
    <submittedName>
        <fullName evidence="2">DinB family protein</fullName>
    </submittedName>
</protein>
<accession>A0ABT5Y135</accession>
<evidence type="ECO:0000259" key="1">
    <source>
        <dbReference type="Pfam" id="PF12867"/>
    </source>
</evidence>
<evidence type="ECO:0000313" key="2">
    <source>
        <dbReference type="EMBL" id="MDF0717150.1"/>
    </source>
</evidence>
<dbReference type="EMBL" id="JARFVB010000008">
    <property type="protein sequence ID" value="MDF0717150.1"/>
    <property type="molecule type" value="Genomic_DNA"/>
</dbReference>
<gene>
    <name evidence="2" type="ORF">PY092_13385</name>
</gene>
<keyword evidence="3" id="KW-1185">Reference proteome</keyword>
<dbReference type="InterPro" id="IPR024775">
    <property type="entry name" value="DinB-like"/>
</dbReference>
<dbReference type="Pfam" id="PF12867">
    <property type="entry name" value="DinB_2"/>
    <property type="match status" value="1"/>
</dbReference>
<dbReference type="InterPro" id="IPR034660">
    <property type="entry name" value="DinB/YfiT-like"/>
</dbReference>
<dbReference type="Gene3D" id="1.20.120.450">
    <property type="entry name" value="dinb family like domain"/>
    <property type="match status" value="1"/>
</dbReference>
<name>A0ABT5Y135_9FLAO</name>
<dbReference type="SUPFAM" id="SSF109854">
    <property type="entry name" value="DinB/YfiT-like putative metalloenzymes"/>
    <property type="match status" value="1"/>
</dbReference>
<evidence type="ECO:0000313" key="3">
    <source>
        <dbReference type="Proteomes" id="UP001221366"/>
    </source>
</evidence>
<feature type="domain" description="DinB-like" evidence="1">
    <location>
        <begin position="30"/>
        <end position="164"/>
    </location>
</feature>
<organism evidence="2 3">
    <name type="scientific">Flagellimonas yonaguniensis</name>
    <dbReference type="NCBI Taxonomy" id="3031325"/>
    <lineage>
        <taxon>Bacteria</taxon>
        <taxon>Pseudomonadati</taxon>
        <taxon>Bacteroidota</taxon>
        <taxon>Flavobacteriia</taxon>
        <taxon>Flavobacteriales</taxon>
        <taxon>Flavobacteriaceae</taxon>
        <taxon>Flagellimonas</taxon>
    </lineage>
</organism>
<dbReference type="Proteomes" id="UP001221366">
    <property type="component" value="Unassembled WGS sequence"/>
</dbReference>
<proteinExistence type="predicted"/>
<dbReference type="RefSeq" id="WP_275616305.1">
    <property type="nucleotide sequence ID" value="NZ_JARFVB010000008.1"/>
</dbReference>
<reference evidence="2 3" key="1">
    <citation type="submission" date="2023-03" db="EMBL/GenBank/DDBJ databases">
        <title>Muricauda XX sp. nov. and Muricauda XXX sp. nov., two novel species isolated from Okinawa Trough.</title>
        <authorList>
            <person name="Cao W."/>
            <person name="Deng X."/>
        </authorList>
    </citation>
    <scope>NUCLEOTIDE SEQUENCE [LARGE SCALE GENOMIC DNA]</scope>
    <source>
        <strain evidence="2 3">334s03</strain>
    </source>
</reference>